<dbReference type="Pfam" id="PF12081">
    <property type="entry name" value="GldM_1st"/>
    <property type="match status" value="1"/>
</dbReference>
<evidence type="ECO:0000259" key="2">
    <source>
        <dbReference type="Pfam" id="PF12081"/>
    </source>
</evidence>
<keyword evidence="6" id="KW-1185">Reference proteome</keyword>
<gene>
    <name evidence="5" type="primary">gldM</name>
    <name evidence="5" type="ORF">ACFS6J_27605</name>
</gene>
<dbReference type="InterPro" id="IPR019859">
    <property type="entry name" value="Motility-assoc_prot_GldM"/>
</dbReference>
<evidence type="ECO:0000313" key="6">
    <source>
        <dbReference type="Proteomes" id="UP001597560"/>
    </source>
</evidence>
<evidence type="ECO:0000259" key="1">
    <source>
        <dbReference type="Pfam" id="PF12080"/>
    </source>
</evidence>
<evidence type="ECO:0000313" key="5">
    <source>
        <dbReference type="EMBL" id="MFD2965597.1"/>
    </source>
</evidence>
<sequence length="511" mass="55056">MALGRETPRQRMINIMYLVLLAMLALNVSDTVLDAFKNINDSLETSRANVNTSVEQLFAAFENTKLKEEPERARPIYEKAKQARAIVATLNDYINTLKKEFEKRGGGYDEDTGDLSQRDNTDIAPGLMLNQKKGVELKEKINQTRQKLLALLDEKDRGTVTFSLVAADDLKKRGNGKKKWEEINFGDGTPLTAAMAILTKIQTDAQNAESDVVKRILGKMDQAVVNLDQFAAVAVAPSSYLIQGQPYTAEVFLTAYDSKSDPSISVNGSPLQVSNGKGVYNVNTSREGVFTWTGIVKVKQTDGTVKEYRTPEQRYQVSRPSAVVSPDKMNVLYIGVDNPLSVSAPGTPADKIKVNMSGGSLSGANGKYVARVSSPGTAKISVSAEIAPGKVQTLSSTDFRVKRIPDPIAKFGGKSGGTMASVALKAQNALFANLENFDFDAKFSITKFTMIIAKPRADAIVLSTSGNSLSAAMKSALSGIGPGTRVIFDNIIAVGPDKTPRQLNAVALSAN</sequence>
<dbReference type="NCBIfam" id="TIGR03517">
    <property type="entry name" value="GldM_gliding"/>
    <property type="match status" value="1"/>
</dbReference>
<protein>
    <submittedName>
        <fullName evidence="5">Gliding motility protein GldM</fullName>
    </submittedName>
</protein>
<dbReference type="InterPro" id="IPR048405">
    <property type="entry name" value="GldM_Ig-like-1"/>
</dbReference>
<dbReference type="Pfam" id="PF21602">
    <property type="entry name" value="GldM_3rd"/>
    <property type="match status" value="1"/>
</dbReference>
<name>A0ABW6B9G7_9SPHI</name>
<proteinExistence type="predicted"/>
<dbReference type="Pfam" id="PF21601">
    <property type="entry name" value="GldM_2nd"/>
    <property type="match status" value="1"/>
</dbReference>
<dbReference type="InterPro" id="IPR048406">
    <property type="entry name" value="GldM_Ig-like-2"/>
</dbReference>
<dbReference type="RefSeq" id="WP_377613517.1">
    <property type="nucleotide sequence ID" value="NZ_JBHUPA010000039.1"/>
</dbReference>
<reference evidence="6" key="1">
    <citation type="journal article" date="2019" name="Int. J. Syst. Evol. Microbiol.">
        <title>The Global Catalogue of Microorganisms (GCM) 10K type strain sequencing project: providing services to taxonomists for standard genome sequencing and annotation.</title>
        <authorList>
            <consortium name="The Broad Institute Genomics Platform"/>
            <consortium name="The Broad Institute Genome Sequencing Center for Infectious Disease"/>
            <person name="Wu L."/>
            <person name="Ma J."/>
        </authorList>
    </citation>
    <scope>NUCLEOTIDE SEQUENCE [LARGE SCALE GENOMIC DNA]</scope>
    <source>
        <strain evidence="6">KCTC 23098</strain>
    </source>
</reference>
<organism evidence="5 6">
    <name type="scientific">Olivibacter jilunii</name>
    <dbReference type="NCBI Taxonomy" id="985016"/>
    <lineage>
        <taxon>Bacteria</taxon>
        <taxon>Pseudomonadati</taxon>
        <taxon>Bacteroidota</taxon>
        <taxon>Sphingobacteriia</taxon>
        <taxon>Sphingobacteriales</taxon>
        <taxon>Sphingobacteriaceae</taxon>
        <taxon>Olivibacter</taxon>
    </lineage>
</organism>
<dbReference type="InterPro" id="IPR022720">
    <property type="entry name" value="Motility-assoc_prot_GldM_N"/>
</dbReference>
<feature type="domain" description="Gliding motility-associated protein GldM N-terminal" evidence="2">
    <location>
        <begin position="32"/>
        <end position="218"/>
    </location>
</feature>
<evidence type="ECO:0000259" key="4">
    <source>
        <dbReference type="Pfam" id="PF21602"/>
    </source>
</evidence>
<feature type="domain" description="Gliding motility-associated protein GldM C-terminal" evidence="1">
    <location>
        <begin position="405"/>
        <end position="506"/>
    </location>
</feature>
<evidence type="ECO:0000259" key="3">
    <source>
        <dbReference type="Pfam" id="PF21601"/>
    </source>
</evidence>
<dbReference type="InterPro" id="IPR022719">
    <property type="entry name" value="Motility-assoc_prot_GldM_C"/>
</dbReference>
<dbReference type="EMBL" id="JBHUPA010000039">
    <property type="protein sequence ID" value="MFD2965597.1"/>
    <property type="molecule type" value="Genomic_DNA"/>
</dbReference>
<dbReference type="Pfam" id="PF12080">
    <property type="entry name" value="GldM_4th"/>
    <property type="match status" value="1"/>
</dbReference>
<dbReference type="Proteomes" id="UP001597560">
    <property type="component" value="Unassembled WGS sequence"/>
</dbReference>
<feature type="domain" description="Gliding motility-associated protein GldM first immunoglobulin-like" evidence="3">
    <location>
        <begin position="222"/>
        <end position="318"/>
    </location>
</feature>
<accession>A0ABW6B9G7</accession>
<feature type="domain" description="Gliding motility-associated protein GldM second immunoglobulin-like" evidence="4">
    <location>
        <begin position="321"/>
        <end position="402"/>
    </location>
</feature>
<comment type="caution">
    <text evidence="5">The sequence shown here is derived from an EMBL/GenBank/DDBJ whole genome shotgun (WGS) entry which is preliminary data.</text>
</comment>